<evidence type="ECO:0000313" key="3">
    <source>
        <dbReference type="Proteomes" id="UP000781958"/>
    </source>
</evidence>
<feature type="coiled-coil region" evidence="1">
    <location>
        <begin position="4"/>
        <end position="66"/>
    </location>
</feature>
<dbReference type="Proteomes" id="UP000781958">
    <property type="component" value="Unassembled WGS sequence"/>
</dbReference>
<dbReference type="RefSeq" id="WP_209766860.1">
    <property type="nucleotide sequence ID" value="NZ_JAGINP010000009.1"/>
</dbReference>
<gene>
    <name evidence="2" type="ORF">J2851_002774</name>
</gene>
<reference evidence="2 3" key="1">
    <citation type="submission" date="2021-03" db="EMBL/GenBank/DDBJ databases">
        <title>Genomic Encyclopedia of Type Strains, Phase III (KMG-III): the genomes of soil and plant-associated and newly described type strains.</title>
        <authorList>
            <person name="Whitman W."/>
        </authorList>
    </citation>
    <scope>NUCLEOTIDE SEQUENCE [LARGE SCALE GENOMIC DNA]</scope>
    <source>
        <strain evidence="2 3">IMMIB AFH-6</strain>
    </source>
</reference>
<evidence type="ECO:0000256" key="1">
    <source>
        <dbReference type="SAM" id="Coils"/>
    </source>
</evidence>
<keyword evidence="3" id="KW-1185">Reference proteome</keyword>
<proteinExistence type="predicted"/>
<sequence>MPTRKLLEAQLRDFLDLMRRAEDTASKALEFARAASVQDSRFLDVFRQAEMSYREAVENRQRAEERLRAYFGAWEKRDP</sequence>
<keyword evidence="1" id="KW-0175">Coiled coil</keyword>
<dbReference type="EMBL" id="JAGINP010000009">
    <property type="protein sequence ID" value="MBP2292992.1"/>
    <property type="molecule type" value="Genomic_DNA"/>
</dbReference>
<evidence type="ECO:0000313" key="2">
    <source>
        <dbReference type="EMBL" id="MBP2292992.1"/>
    </source>
</evidence>
<comment type="caution">
    <text evidence="2">The sequence shown here is derived from an EMBL/GenBank/DDBJ whole genome shotgun (WGS) entry which is preliminary data.</text>
</comment>
<organism evidence="2 3">
    <name type="scientific">Azospirillum rugosum</name>
    <dbReference type="NCBI Taxonomy" id="416170"/>
    <lineage>
        <taxon>Bacteria</taxon>
        <taxon>Pseudomonadati</taxon>
        <taxon>Pseudomonadota</taxon>
        <taxon>Alphaproteobacteria</taxon>
        <taxon>Rhodospirillales</taxon>
        <taxon>Azospirillaceae</taxon>
        <taxon>Azospirillum</taxon>
    </lineage>
</organism>
<accession>A0ABS4SKI6</accession>
<protein>
    <submittedName>
        <fullName evidence="2">Uncharacterized protein</fullName>
    </submittedName>
</protein>
<name>A0ABS4SKI6_9PROT</name>